<dbReference type="OrthoDB" id="10006218at2759"/>
<dbReference type="Proteomes" id="UP000596742">
    <property type="component" value="Unassembled WGS sequence"/>
</dbReference>
<reference evidence="2" key="1">
    <citation type="submission" date="2018-11" db="EMBL/GenBank/DDBJ databases">
        <authorList>
            <person name="Alioto T."/>
            <person name="Alioto T."/>
        </authorList>
    </citation>
    <scope>NUCLEOTIDE SEQUENCE</scope>
</reference>
<comment type="caution">
    <text evidence="2">The sequence shown here is derived from an EMBL/GenBank/DDBJ whole genome shotgun (WGS) entry which is preliminary data.</text>
</comment>
<dbReference type="InterPro" id="IPR029063">
    <property type="entry name" value="SAM-dependent_MTases_sf"/>
</dbReference>
<proteinExistence type="predicted"/>
<dbReference type="Gene3D" id="3.40.50.150">
    <property type="entry name" value="Vaccinia Virus protein VP39"/>
    <property type="match status" value="1"/>
</dbReference>
<dbReference type="SUPFAM" id="SSF53335">
    <property type="entry name" value="S-adenosyl-L-methionine-dependent methyltransferases"/>
    <property type="match status" value="1"/>
</dbReference>
<accession>A0A8B6HP78</accession>
<evidence type="ECO:0000313" key="3">
    <source>
        <dbReference type="Proteomes" id="UP000596742"/>
    </source>
</evidence>
<evidence type="ECO:0000259" key="1">
    <source>
        <dbReference type="Pfam" id="PF13383"/>
    </source>
</evidence>
<dbReference type="Pfam" id="PF13383">
    <property type="entry name" value="Methyltransf_22"/>
    <property type="match status" value="1"/>
</dbReference>
<dbReference type="PANTHER" id="PTHR32026">
    <property type="entry name" value="METHYLTRANSFERASE-LIKE PROTEIN 24"/>
    <property type="match status" value="1"/>
</dbReference>
<gene>
    <name evidence="2" type="ORF">MGAL_10B011251</name>
</gene>
<dbReference type="EMBL" id="UYJE01010382">
    <property type="protein sequence ID" value="VDI82712.1"/>
    <property type="molecule type" value="Genomic_DNA"/>
</dbReference>
<organism evidence="2 3">
    <name type="scientific">Mytilus galloprovincialis</name>
    <name type="common">Mediterranean mussel</name>
    <dbReference type="NCBI Taxonomy" id="29158"/>
    <lineage>
        <taxon>Eukaryota</taxon>
        <taxon>Metazoa</taxon>
        <taxon>Spiralia</taxon>
        <taxon>Lophotrochozoa</taxon>
        <taxon>Mollusca</taxon>
        <taxon>Bivalvia</taxon>
        <taxon>Autobranchia</taxon>
        <taxon>Pteriomorphia</taxon>
        <taxon>Mytilida</taxon>
        <taxon>Mytiloidea</taxon>
        <taxon>Mytilidae</taxon>
        <taxon>Mytilinae</taxon>
        <taxon>Mytilus</taxon>
    </lineage>
</organism>
<dbReference type="PANTHER" id="PTHR32026:SF10">
    <property type="entry name" value="METHYLTRANSFERASE-LIKE PROTEIN 24-RELATED"/>
    <property type="match status" value="1"/>
</dbReference>
<dbReference type="InterPro" id="IPR025714">
    <property type="entry name" value="Methyltranfer_dom"/>
</dbReference>
<dbReference type="AlphaFoldDB" id="A0A8B6HP78"/>
<name>A0A8B6HP78_MYTGA</name>
<feature type="domain" description="Methyltransferase" evidence="1">
    <location>
        <begin position="9"/>
        <end position="92"/>
    </location>
</feature>
<protein>
    <recommendedName>
        <fullName evidence="1">Methyltransferase domain-containing protein</fullName>
    </recommendedName>
</protein>
<dbReference type="InterPro" id="IPR026913">
    <property type="entry name" value="METTL24"/>
</dbReference>
<keyword evidence="3" id="KW-1185">Reference proteome</keyword>
<sequence>MKTTDFKRGNHIWFHNLGLSNESGTYGKNKWKVSTLQDIFKDLNHTSKVLDILKIDIEWMEWQSLPNMIKTGALTSAKQLLMEFHGGSVSLQMLQTLRSIYNEGYRIYWYHRNPTGKINWKFMENSPYYEVYFLKI</sequence>
<evidence type="ECO:0000313" key="2">
    <source>
        <dbReference type="EMBL" id="VDI82712.1"/>
    </source>
</evidence>